<dbReference type="PRINTS" id="PR00950">
    <property type="entry name" value="TYPE3IMSPROT"/>
</dbReference>
<dbReference type="Proteomes" id="UP000574369">
    <property type="component" value="Unassembled WGS sequence"/>
</dbReference>
<feature type="transmembrane region" description="Helical" evidence="3">
    <location>
        <begin position="186"/>
        <end position="209"/>
    </location>
</feature>
<reference evidence="4 5" key="1">
    <citation type="submission" date="2020-08" db="EMBL/GenBank/DDBJ databases">
        <title>Genomic Encyclopedia of Type Strains, Phase III (KMG-III): the genomes of soil and plant-associated and newly described type strains.</title>
        <authorList>
            <person name="Whitman W."/>
        </authorList>
    </citation>
    <scope>NUCLEOTIDE SEQUENCE [LARGE SCALE GENOMIC DNA]</scope>
    <source>
        <strain evidence="4 5">CECT 7247</strain>
    </source>
</reference>
<accession>A0ABR6GQ32</accession>
<keyword evidence="4" id="KW-0282">Flagellum</keyword>
<protein>
    <submittedName>
        <fullName evidence="4">Flagellar biosynthetic protein FlhB</fullName>
    </submittedName>
</protein>
<evidence type="ECO:0000256" key="2">
    <source>
        <dbReference type="SAM" id="MobiDB-lite"/>
    </source>
</evidence>
<keyword evidence="4" id="KW-0969">Cilium</keyword>
<evidence type="ECO:0000256" key="3">
    <source>
        <dbReference type="SAM" id="Phobius"/>
    </source>
</evidence>
<feature type="compositionally biased region" description="Basic and acidic residues" evidence="2">
    <location>
        <begin position="1"/>
        <end position="23"/>
    </location>
</feature>
<dbReference type="Pfam" id="PF01312">
    <property type="entry name" value="Bac_export_2"/>
    <property type="match status" value="1"/>
</dbReference>
<keyword evidence="3" id="KW-0472">Membrane</keyword>
<sequence length="401" mass="44643">MADHGSGDKTEKPSEQKLRKAREQGQVARSKDLGAAVGLLLGLKLLVWLAPTYLENFGRLFRLTLAPLDSESGLAALDTRWGDTAHEALWLMGSMVLPLLALPVAIIVATQLGGGLSFATQLWAPQWSRMNPMSNIGRLFSTKHYSDLGATLLKTAGVLGVLIWMVTRMAPDYVRLQALPLPQALLQAANLTMDALLTLAVVLGLYALVDVPLQRFFFLRGQRMTKQEVKDEYKQNEGRPEVRQRIRQLQQQLARRSIRKAVPEADVVIINPQHYAVALRYDSSRAEAPYVVAKGVDEMALYIRQLARDFQVQQLELPPLARALYNTSQVQQQIPAALYQAVAQVLSYVMQLKAFRAGQRKTEPRLAPDLPVPTHLSDPPEPAPASAPHTDPDPRPYEDRR</sequence>
<dbReference type="RefSeq" id="WP_088450013.1">
    <property type="nucleotide sequence ID" value="NZ_JACHXO010000002.1"/>
</dbReference>
<comment type="caution">
    <text evidence="4">The sequence shown here is derived from an EMBL/GenBank/DDBJ whole genome shotgun (WGS) entry which is preliminary data.</text>
</comment>
<evidence type="ECO:0000313" key="5">
    <source>
        <dbReference type="Proteomes" id="UP000574369"/>
    </source>
</evidence>
<feature type="compositionally biased region" description="Basic and acidic residues" evidence="2">
    <location>
        <begin position="390"/>
        <end position="401"/>
    </location>
</feature>
<dbReference type="PANTHER" id="PTHR30531">
    <property type="entry name" value="FLAGELLAR BIOSYNTHETIC PROTEIN FLHB"/>
    <property type="match status" value="1"/>
</dbReference>
<feature type="region of interest" description="Disordered" evidence="2">
    <location>
        <begin position="360"/>
        <end position="401"/>
    </location>
</feature>
<keyword evidence="5" id="KW-1185">Reference proteome</keyword>
<comment type="similarity">
    <text evidence="1">Belongs to the type III secretion exporter family.</text>
</comment>
<dbReference type="Gene3D" id="6.10.250.2080">
    <property type="match status" value="1"/>
</dbReference>
<proteinExistence type="inferred from homology"/>
<dbReference type="PANTHER" id="PTHR30531:SF12">
    <property type="entry name" value="FLAGELLAR BIOSYNTHETIC PROTEIN FLHB"/>
    <property type="match status" value="1"/>
</dbReference>
<keyword evidence="3" id="KW-0812">Transmembrane</keyword>
<dbReference type="EMBL" id="JACHXO010000002">
    <property type="protein sequence ID" value="MBB3194140.1"/>
    <property type="molecule type" value="Genomic_DNA"/>
</dbReference>
<name>A0ABR6GQ32_9BURK</name>
<organism evidence="4 5">
    <name type="scientific">Roseateles terrae</name>
    <dbReference type="NCBI Taxonomy" id="431060"/>
    <lineage>
        <taxon>Bacteria</taxon>
        <taxon>Pseudomonadati</taxon>
        <taxon>Pseudomonadota</taxon>
        <taxon>Betaproteobacteria</taxon>
        <taxon>Burkholderiales</taxon>
        <taxon>Sphaerotilaceae</taxon>
        <taxon>Roseateles</taxon>
    </lineage>
</organism>
<feature type="region of interest" description="Disordered" evidence="2">
    <location>
        <begin position="1"/>
        <end position="26"/>
    </location>
</feature>
<feature type="transmembrane region" description="Helical" evidence="3">
    <location>
        <begin position="145"/>
        <end position="166"/>
    </location>
</feature>
<dbReference type="InterPro" id="IPR029025">
    <property type="entry name" value="T3SS_substrate_exporter_C"/>
</dbReference>
<feature type="transmembrane region" description="Helical" evidence="3">
    <location>
        <begin position="33"/>
        <end position="54"/>
    </location>
</feature>
<dbReference type="Gene3D" id="3.40.1690.10">
    <property type="entry name" value="secretion proteins EscU"/>
    <property type="match status" value="1"/>
</dbReference>
<dbReference type="InterPro" id="IPR006135">
    <property type="entry name" value="T3SS_substrate_exporter"/>
</dbReference>
<keyword evidence="4" id="KW-0966">Cell projection</keyword>
<evidence type="ECO:0000313" key="4">
    <source>
        <dbReference type="EMBL" id="MBB3194140.1"/>
    </source>
</evidence>
<keyword evidence="3" id="KW-1133">Transmembrane helix</keyword>
<dbReference type="SUPFAM" id="SSF160544">
    <property type="entry name" value="EscU C-terminal domain-like"/>
    <property type="match status" value="1"/>
</dbReference>
<gene>
    <name evidence="4" type="ORF">FHS28_001525</name>
</gene>
<evidence type="ECO:0000256" key="1">
    <source>
        <dbReference type="ARBA" id="ARBA00010690"/>
    </source>
</evidence>